<name>A0A238WBA1_9PSEU</name>
<proteinExistence type="predicted"/>
<organism evidence="1 2">
    <name type="scientific">Haloechinothrix alba</name>
    <dbReference type="NCBI Taxonomy" id="664784"/>
    <lineage>
        <taxon>Bacteria</taxon>
        <taxon>Bacillati</taxon>
        <taxon>Actinomycetota</taxon>
        <taxon>Actinomycetes</taxon>
        <taxon>Pseudonocardiales</taxon>
        <taxon>Pseudonocardiaceae</taxon>
        <taxon>Haloechinothrix</taxon>
    </lineage>
</organism>
<evidence type="ECO:0000313" key="1">
    <source>
        <dbReference type="EMBL" id="SNR42979.1"/>
    </source>
</evidence>
<protein>
    <submittedName>
        <fullName evidence="1">Uncharacterized protein</fullName>
    </submittedName>
</protein>
<dbReference type="Proteomes" id="UP000198348">
    <property type="component" value="Unassembled WGS sequence"/>
</dbReference>
<dbReference type="EMBL" id="FZNW01000005">
    <property type="protein sequence ID" value="SNR42979.1"/>
    <property type="molecule type" value="Genomic_DNA"/>
</dbReference>
<dbReference type="RefSeq" id="WP_089300545.1">
    <property type="nucleotide sequence ID" value="NZ_FZNW01000005.1"/>
</dbReference>
<gene>
    <name evidence="1" type="ORF">SAMN06265360_105240</name>
</gene>
<sequence length="85" mass="9843">MTTAANHYRDAGFEFHNAYEARERGHQEQAAFRMRMSEWHQRQARLRIDALRLLAESDTSYAGILRTEQDALARLLADEHSGLPD</sequence>
<keyword evidence="2" id="KW-1185">Reference proteome</keyword>
<dbReference type="AlphaFoldDB" id="A0A238WBA1"/>
<accession>A0A238WBA1</accession>
<evidence type="ECO:0000313" key="2">
    <source>
        <dbReference type="Proteomes" id="UP000198348"/>
    </source>
</evidence>
<reference evidence="1 2" key="1">
    <citation type="submission" date="2017-06" db="EMBL/GenBank/DDBJ databases">
        <authorList>
            <person name="Kim H.J."/>
            <person name="Triplett B.A."/>
        </authorList>
    </citation>
    <scope>NUCLEOTIDE SEQUENCE [LARGE SCALE GENOMIC DNA]</scope>
    <source>
        <strain evidence="1 2">DSM 45207</strain>
    </source>
</reference>